<reference evidence="1" key="1">
    <citation type="journal article" date="2015" name="Genome Announc.">
        <title>Draft Genome Sequence of Tolypothrix boutellei Strain VB521301.</title>
        <authorList>
            <person name="Chandrababunaidu M.M."/>
            <person name="Singh D."/>
            <person name="Sen D."/>
            <person name="Bhan S."/>
            <person name="Das S."/>
            <person name="Gupta A."/>
            <person name="Adhikary S.P."/>
            <person name="Tripathy S."/>
        </authorList>
    </citation>
    <scope>NUCLEOTIDE SEQUENCE</scope>
    <source>
        <strain evidence="1">VB521301</strain>
    </source>
</reference>
<dbReference type="STRING" id="1479485.DA73_0203745"/>
<dbReference type="OrthoDB" id="160990at2"/>
<dbReference type="SUPFAM" id="SSF158446">
    <property type="entry name" value="IVS-encoded protein-like"/>
    <property type="match status" value="1"/>
</dbReference>
<accession>A0A0C1RD19</accession>
<dbReference type="InterPro" id="IPR036583">
    <property type="entry name" value="23S_rRNA_IVS_sf"/>
</dbReference>
<sequence length="120" mass="13696">MSYKNQFIWQRSVQMAINCYNFTKNFPPSEIYGLTSQIRRSAVSVASNIAEGYGRQSKDEYIKFLHISLGSLRELDTQLIIAREVGLTDKSLFVPVINEVEEMQGIMVSTLNKLKTKTIN</sequence>
<organism evidence="1">
    <name type="scientific">Tolypothrix bouteillei VB521301</name>
    <dbReference type="NCBI Taxonomy" id="1479485"/>
    <lineage>
        <taxon>Bacteria</taxon>
        <taxon>Bacillati</taxon>
        <taxon>Cyanobacteriota</taxon>
        <taxon>Cyanophyceae</taxon>
        <taxon>Nostocales</taxon>
        <taxon>Tolypothrichaceae</taxon>
        <taxon>Tolypothrix</taxon>
    </lineage>
</organism>
<dbReference type="NCBIfam" id="NF008911">
    <property type="entry name" value="PRK12275.1-2"/>
    <property type="match status" value="1"/>
</dbReference>
<dbReference type="Pfam" id="PF05635">
    <property type="entry name" value="23S_rRNA_IVP"/>
    <property type="match status" value="1"/>
</dbReference>
<keyword evidence="1" id="KW-0687">Ribonucleoprotein</keyword>
<protein>
    <submittedName>
        <fullName evidence="1">S23 ribosomal protein</fullName>
    </submittedName>
</protein>
<proteinExistence type="predicted"/>
<dbReference type="NCBIfam" id="TIGR02436">
    <property type="entry name" value="four helix bundle protein"/>
    <property type="match status" value="1"/>
</dbReference>
<name>A0A0C1RD19_9CYAN</name>
<dbReference type="PANTHER" id="PTHR38471">
    <property type="entry name" value="FOUR HELIX BUNDLE PROTEIN"/>
    <property type="match status" value="1"/>
</dbReference>
<dbReference type="GO" id="GO:0005840">
    <property type="term" value="C:ribosome"/>
    <property type="evidence" value="ECO:0007669"/>
    <property type="project" value="UniProtKB-KW"/>
</dbReference>
<dbReference type="PANTHER" id="PTHR38471:SF2">
    <property type="entry name" value="FOUR HELIX BUNDLE PROTEIN"/>
    <property type="match status" value="1"/>
</dbReference>
<dbReference type="EMBL" id="JHEG02000016">
    <property type="protein sequence ID" value="KIE13493.1"/>
    <property type="molecule type" value="Genomic_DNA"/>
</dbReference>
<gene>
    <name evidence="1" type="ORF">DA73_0203745</name>
</gene>
<comment type="caution">
    <text evidence="1">The sequence shown here is derived from an EMBL/GenBank/DDBJ whole genome shotgun (WGS) entry which is preliminary data.</text>
</comment>
<dbReference type="CDD" id="cd16377">
    <property type="entry name" value="23S_rRNA_IVP_like"/>
    <property type="match status" value="1"/>
</dbReference>
<dbReference type="Gene3D" id="1.20.1440.60">
    <property type="entry name" value="23S rRNA-intervening sequence"/>
    <property type="match status" value="1"/>
</dbReference>
<keyword evidence="1" id="KW-0689">Ribosomal protein</keyword>
<evidence type="ECO:0000313" key="1">
    <source>
        <dbReference type="EMBL" id="KIE13493.1"/>
    </source>
</evidence>
<dbReference type="InterPro" id="IPR012657">
    <property type="entry name" value="23S_rRNA-intervening_sequence"/>
</dbReference>
<dbReference type="AlphaFoldDB" id="A0A0C1RD19"/>